<dbReference type="EMBL" id="JBBYHR010000004">
    <property type="protein sequence ID" value="MEL1244511.1"/>
    <property type="molecule type" value="Genomic_DNA"/>
</dbReference>
<evidence type="ECO:0000256" key="1">
    <source>
        <dbReference type="SAM" id="SignalP"/>
    </source>
</evidence>
<evidence type="ECO:0000313" key="3">
    <source>
        <dbReference type="Proteomes" id="UP001464555"/>
    </source>
</evidence>
<sequence length="115" mass="12602">MKNIAAAISLLTSLGLYAQEEKTVAKPITEDYNFMCKTMEINKEAKTIILTEDASYKDSIIEITGAEQIVFDQASNEIIATGPYNFTIDGAVTLTPGEGTKKLRYKIGEAVAYIE</sequence>
<name>A0ABU9HX08_9FLAO</name>
<organism evidence="2 3">
    <name type="scientific">Flavobacterium arundinis</name>
    <dbReference type="NCBI Taxonomy" id="3139143"/>
    <lineage>
        <taxon>Bacteria</taxon>
        <taxon>Pseudomonadati</taxon>
        <taxon>Bacteroidota</taxon>
        <taxon>Flavobacteriia</taxon>
        <taxon>Flavobacteriales</taxon>
        <taxon>Flavobacteriaceae</taxon>
        <taxon>Flavobacterium</taxon>
    </lineage>
</organism>
<keyword evidence="3" id="KW-1185">Reference proteome</keyword>
<dbReference type="Proteomes" id="UP001464555">
    <property type="component" value="Unassembled WGS sequence"/>
</dbReference>
<accession>A0ABU9HX08</accession>
<keyword evidence="1" id="KW-0732">Signal</keyword>
<dbReference type="RefSeq" id="WP_341696827.1">
    <property type="nucleotide sequence ID" value="NZ_JBBYHR010000004.1"/>
</dbReference>
<comment type="caution">
    <text evidence="2">The sequence shown here is derived from an EMBL/GenBank/DDBJ whole genome shotgun (WGS) entry which is preliminary data.</text>
</comment>
<feature type="signal peptide" evidence="1">
    <location>
        <begin position="1"/>
        <end position="18"/>
    </location>
</feature>
<reference evidence="2 3" key="1">
    <citation type="submission" date="2024-04" db="EMBL/GenBank/DDBJ databases">
        <title>Flavobacterium sp. DGU11 16S ribosomal RNA gene Genome sequencing and assembly.</title>
        <authorList>
            <person name="Park S."/>
        </authorList>
    </citation>
    <scope>NUCLEOTIDE SEQUENCE [LARGE SCALE GENOMIC DNA]</scope>
    <source>
        <strain evidence="2 3">DGU11</strain>
    </source>
</reference>
<evidence type="ECO:0000313" key="2">
    <source>
        <dbReference type="EMBL" id="MEL1244511.1"/>
    </source>
</evidence>
<feature type="chain" id="PRO_5045806261" evidence="1">
    <location>
        <begin position="19"/>
        <end position="115"/>
    </location>
</feature>
<protein>
    <submittedName>
        <fullName evidence="2">Uncharacterized protein</fullName>
    </submittedName>
</protein>
<proteinExistence type="predicted"/>
<gene>
    <name evidence="2" type="ORF">AAEO56_09580</name>
</gene>